<dbReference type="InterPro" id="IPR025736">
    <property type="entry name" value="PucR_C-HTH_dom"/>
</dbReference>
<dbReference type="SUPFAM" id="SSF55781">
    <property type="entry name" value="GAF domain-like"/>
    <property type="match status" value="1"/>
</dbReference>
<gene>
    <name evidence="2" type="ORF">OHA22_04110</name>
</gene>
<accession>A0AAU1ZRV6</accession>
<protein>
    <submittedName>
        <fullName evidence="2">GAF domain-containing protein</fullName>
    </submittedName>
</protein>
<dbReference type="PANTHER" id="PTHR33744:SF1">
    <property type="entry name" value="DNA-BINDING TRANSCRIPTIONAL ACTIVATOR ADER"/>
    <property type="match status" value="1"/>
</dbReference>
<dbReference type="SMART" id="SM00065">
    <property type="entry name" value="GAF"/>
    <property type="match status" value="1"/>
</dbReference>
<dbReference type="PANTHER" id="PTHR33744">
    <property type="entry name" value="CARBOHYDRATE DIACID REGULATOR"/>
    <property type="match status" value="1"/>
</dbReference>
<sequence length="601" mass="64232">MDSTADELLERQRRRERELSSLYATARSLTVLRGVEEVLASVVGHAHDLIGTDLAYLAVLEEDGAYLRVRATAGTVTPGFAERTHGPAHVGIAGRVATTRAPYWASDYLASTEIVHHPGIDSSIEAEGIVSMLGVPLIAGGRFLGTLIAANRQERPFVRDDVALLSAFGDHAAVALENARLYDESRRALHALETAYATIEAAEAVHEALTRVVLAGGDVGAVADLVVDTLGGGVLVLDHAQRVLVARGEPADEGEAQVREHAVLSASPPMAEAVAPGIEESRRSGRCVTVERGDTLRHTVAAVVVGATHMGALVLSRHGDPDPVEARILERAAQTAALLTLTQDAVVRAEERVRGELLTQLLTAPRPFSTELALRARARHIEPGHLDTVLVVDAAKDRLGDTTRLLHGLAQEYDGLAGEHLGVPVALIRAPDADQAANSVHQRLRHVLDTPALVCAAPVRPGAEPLGGSVTLASRCCRVLRGIGVRDGGTTTERLAMYTVLFDPDRDQDLGAFLDDSLGQLLAHDTERGTDLLGTLTAYFASSRNLAATARALHIHTNTLLKRIERIGGLLGPEWQQPDNALRLQLAVHLHELAQRIEQVD</sequence>
<feature type="domain" description="GAF" evidence="1">
    <location>
        <begin position="34"/>
        <end position="186"/>
    </location>
</feature>
<name>A0AAU1ZRV6_9ACTN</name>
<dbReference type="InterPro" id="IPR029016">
    <property type="entry name" value="GAF-like_dom_sf"/>
</dbReference>
<dbReference type="InterPro" id="IPR042070">
    <property type="entry name" value="PucR_C-HTH_sf"/>
</dbReference>
<dbReference type="AlphaFoldDB" id="A0AAU1ZRV6"/>
<dbReference type="Gene3D" id="3.30.450.40">
    <property type="match status" value="1"/>
</dbReference>
<evidence type="ECO:0000313" key="2">
    <source>
        <dbReference type="EMBL" id="WTT14762.1"/>
    </source>
</evidence>
<dbReference type="Pfam" id="PF13556">
    <property type="entry name" value="HTH_30"/>
    <property type="match status" value="1"/>
</dbReference>
<dbReference type="EMBL" id="CP108222">
    <property type="protein sequence ID" value="WTT14762.1"/>
    <property type="molecule type" value="Genomic_DNA"/>
</dbReference>
<evidence type="ECO:0000259" key="1">
    <source>
        <dbReference type="SMART" id="SM00065"/>
    </source>
</evidence>
<dbReference type="InterPro" id="IPR051448">
    <property type="entry name" value="CdaR-like_regulators"/>
</dbReference>
<dbReference type="Gene3D" id="1.10.10.2840">
    <property type="entry name" value="PucR C-terminal helix-turn-helix domain"/>
    <property type="match status" value="1"/>
</dbReference>
<dbReference type="InterPro" id="IPR003018">
    <property type="entry name" value="GAF"/>
</dbReference>
<proteinExistence type="predicted"/>
<dbReference type="Pfam" id="PF13185">
    <property type="entry name" value="GAF_2"/>
    <property type="match status" value="1"/>
</dbReference>
<organism evidence="2">
    <name type="scientific">Streptomyces sp. NBC_00093</name>
    <dbReference type="NCBI Taxonomy" id="2975649"/>
    <lineage>
        <taxon>Bacteria</taxon>
        <taxon>Bacillati</taxon>
        <taxon>Actinomycetota</taxon>
        <taxon>Actinomycetes</taxon>
        <taxon>Kitasatosporales</taxon>
        <taxon>Streptomycetaceae</taxon>
        <taxon>Streptomyces</taxon>
    </lineage>
</organism>
<reference evidence="2" key="1">
    <citation type="submission" date="2022-10" db="EMBL/GenBank/DDBJ databases">
        <title>The complete genomes of actinobacterial strains from the NBC collection.</title>
        <authorList>
            <person name="Joergensen T.S."/>
            <person name="Alvarez Arevalo M."/>
            <person name="Sterndorff E.B."/>
            <person name="Faurdal D."/>
            <person name="Vuksanovic O."/>
            <person name="Mourched A.-S."/>
            <person name="Charusanti P."/>
            <person name="Shaw S."/>
            <person name="Blin K."/>
            <person name="Weber T."/>
        </authorList>
    </citation>
    <scope>NUCLEOTIDE SEQUENCE</scope>
    <source>
        <strain evidence="2">NBC_00093</strain>
    </source>
</reference>